<dbReference type="EMBL" id="OQ198719">
    <property type="protein sequence ID" value="WEU69895.1"/>
    <property type="molecule type" value="Genomic_DNA"/>
</dbReference>
<evidence type="ECO:0000313" key="1">
    <source>
        <dbReference type="EMBL" id="WEU69895.1"/>
    </source>
</evidence>
<keyword evidence="2" id="KW-1185">Reference proteome</keyword>
<keyword evidence="1" id="KW-0378">Hydrolase</keyword>
<dbReference type="RefSeq" id="YP_011108657.1">
    <property type="nucleotide sequence ID" value="NC_091965.1"/>
</dbReference>
<protein>
    <submittedName>
        <fullName evidence="1">DNA helicase</fullName>
    </submittedName>
</protein>
<dbReference type="GO" id="GO:0004386">
    <property type="term" value="F:helicase activity"/>
    <property type="evidence" value="ECO:0007669"/>
    <property type="project" value="UniProtKB-KW"/>
</dbReference>
<evidence type="ECO:0000313" key="2">
    <source>
        <dbReference type="Proteomes" id="UP001269161"/>
    </source>
</evidence>
<accession>A0AAF0D579</accession>
<name>A0AAF0D579_9CAUD</name>
<organism evidence="1 2">
    <name type="scientific">Caudoviricetes sp. 'Rudgehvirus jaberico'</name>
    <dbReference type="NCBI Taxonomy" id="3028515"/>
    <lineage>
        <taxon>Viruses</taxon>
        <taxon>Duplodnaviria</taxon>
        <taxon>Heunggongvirae</taxon>
        <taxon>Uroviricota</taxon>
        <taxon>Caudoviricetes</taxon>
        <taxon>Crassvirales</taxon>
        <taxon>Intestiviridae</taxon>
        <taxon>Crudevirinae</taxon>
    </lineage>
</organism>
<keyword evidence="1" id="KW-0067">ATP-binding</keyword>
<keyword evidence="1" id="KW-0347">Helicase</keyword>
<reference evidence="1" key="1">
    <citation type="submission" date="2023-01" db="EMBL/GenBank/DDBJ databases">
        <title>New crAssphage isolates infecting Bacteroides cellulosilyticus.</title>
        <authorList>
            <person name="Papudeshi B."/>
            <person name="Vega A.A."/>
            <person name="Souza C."/>
            <person name="Giles S.K."/>
            <person name="Mallawaarachchi V."/>
            <person name="Roach M.J."/>
            <person name="An M."/>
            <person name="Jacobson N."/>
            <person name="McNair K."/>
            <person name="Mora M.F."/>
            <person name="Pastrana K."/>
            <person name="Leigh C."/>
            <person name="Cram C."/>
            <person name="Plewa W.S."/>
            <person name="Grigson S.R."/>
            <person name="Bouras G.S."/>
            <person name="Decewicz P."/>
            <person name="Luque A."/>
            <person name="Droit L."/>
            <person name="Handley S."/>
            <person name="Segall A.M."/>
            <person name="Dinsdale E.A."/>
            <person name="Edwards R.A."/>
        </authorList>
    </citation>
    <scope>NUCLEOTIDE SEQUENCE</scope>
    <source>
        <strain evidence="1">Bc11</strain>
    </source>
</reference>
<keyword evidence="1" id="KW-0547">Nucleotide-binding</keyword>
<proteinExistence type="predicted"/>
<sequence>MNDNLNPIYEEAAGKWQAKKGKGIVILCEPLDRIKFLTLIIDKMISKNPNLTAWIIVRDMSLRMNLVYALENSSEQSEKIAVAITEGRITIFTRDYAEKYKYADNFRRDIIITLDVSIFKSINNIKDKFAFKLAIIEDTPNIPSNATEMCNFAEIVYKISSAQLQHLSVNSPVKEIQIPCEITEDDAVQYAKYTKYINDTVTIFGNFDTIEECKYGNSAANISAEEVRRNIAESNGWSPYMDMNDPMSKSIDEMYNPNALADRAHKVYDIMRARLELIGDNQVKLNEIFKIVNDNKDKKILIVSRSSEFAQAIVEYINANIEYTGKSVPIQGEIFNSKIDFIRYPYACGFHSKMPHVPKLDDNGKPKLYASGKLIARLKLL</sequence>
<dbReference type="Proteomes" id="UP001269161">
    <property type="component" value="Segment"/>
</dbReference>